<reference evidence="15 16" key="1">
    <citation type="submission" date="2022-04" db="EMBL/GenBank/DDBJ databases">
        <authorList>
            <person name="Huq M.A."/>
        </authorList>
    </citation>
    <scope>NUCLEOTIDE SEQUENCE [LARGE SCALE GENOMIC DNA]</scope>
    <source>
        <strain evidence="15 16">MAH-33</strain>
    </source>
</reference>
<dbReference type="Gene3D" id="2.40.170.20">
    <property type="entry name" value="TonB-dependent receptor, beta-barrel domain"/>
    <property type="match status" value="1"/>
</dbReference>
<evidence type="ECO:0000256" key="10">
    <source>
        <dbReference type="ARBA" id="ARBA00023237"/>
    </source>
</evidence>
<keyword evidence="7" id="KW-0406">Ion transport</keyword>
<comment type="subcellular location">
    <subcellularLocation>
        <location evidence="1 11">Cell outer membrane</location>
        <topology evidence="1 11">Multi-pass membrane protein</topology>
    </subcellularLocation>
</comment>
<evidence type="ECO:0000256" key="11">
    <source>
        <dbReference type="PROSITE-ProRule" id="PRU01360"/>
    </source>
</evidence>
<dbReference type="Pfam" id="PF07715">
    <property type="entry name" value="Plug"/>
    <property type="match status" value="1"/>
</dbReference>
<keyword evidence="9 11" id="KW-0472">Membrane</keyword>
<dbReference type="Proteomes" id="UP001203512">
    <property type="component" value="Unassembled WGS sequence"/>
</dbReference>
<dbReference type="SUPFAM" id="SSF56935">
    <property type="entry name" value="Porins"/>
    <property type="match status" value="1"/>
</dbReference>
<dbReference type="Pfam" id="PF00593">
    <property type="entry name" value="TonB_dep_Rec_b-barrel"/>
    <property type="match status" value="1"/>
</dbReference>
<dbReference type="InterPro" id="IPR036942">
    <property type="entry name" value="Beta-barrel_TonB_sf"/>
</dbReference>
<dbReference type="PROSITE" id="PS52016">
    <property type="entry name" value="TONB_DEPENDENT_REC_3"/>
    <property type="match status" value="1"/>
</dbReference>
<evidence type="ECO:0000256" key="6">
    <source>
        <dbReference type="ARBA" id="ARBA00023004"/>
    </source>
</evidence>
<proteinExistence type="inferred from homology"/>
<gene>
    <name evidence="15" type="ORF">MU848_06790</name>
</gene>
<dbReference type="InterPro" id="IPR012910">
    <property type="entry name" value="Plug_dom"/>
</dbReference>
<keyword evidence="15" id="KW-0675">Receptor</keyword>
<comment type="caution">
    <text evidence="15">The sequence shown here is derived from an EMBL/GenBank/DDBJ whole genome shotgun (WGS) entry which is preliminary data.</text>
</comment>
<accession>A0ABT0DW14</accession>
<keyword evidence="6" id="KW-0408">Iron</keyword>
<evidence type="ECO:0000256" key="3">
    <source>
        <dbReference type="ARBA" id="ARBA00022452"/>
    </source>
</evidence>
<evidence type="ECO:0000256" key="5">
    <source>
        <dbReference type="ARBA" id="ARBA00022692"/>
    </source>
</evidence>
<evidence type="ECO:0000256" key="7">
    <source>
        <dbReference type="ARBA" id="ARBA00023065"/>
    </source>
</evidence>
<dbReference type="InterPro" id="IPR000531">
    <property type="entry name" value="Beta-barrel_TonB"/>
</dbReference>
<evidence type="ECO:0000259" key="14">
    <source>
        <dbReference type="Pfam" id="PF07715"/>
    </source>
</evidence>
<dbReference type="InterPro" id="IPR039426">
    <property type="entry name" value="TonB-dep_rcpt-like"/>
</dbReference>
<keyword evidence="10 11" id="KW-0998">Cell outer membrane</keyword>
<keyword evidence="3 11" id="KW-1134">Transmembrane beta strand</keyword>
<evidence type="ECO:0000256" key="2">
    <source>
        <dbReference type="ARBA" id="ARBA00022448"/>
    </source>
</evidence>
<feature type="domain" description="TonB-dependent receptor plug" evidence="14">
    <location>
        <begin position="40"/>
        <end position="152"/>
    </location>
</feature>
<evidence type="ECO:0000256" key="12">
    <source>
        <dbReference type="RuleBase" id="RU003357"/>
    </source>
</evidence>
<feature type="domain" description="TonB-dependent receptor-like beta-barrel" evidence="13">
    <location>
        <begin position="300"/>
        <end position="775"/>
    </location>
</feature>
<keyword evidence="8 12" id="KW-0798">TonB box</keyword>
<keyword evidence="2 11" id="KW-0813">Transport</keyword>
<dbReference type="EMBL" id="JALKHS010000006">
    <property type="protein sequence ID" value="MCK0531288.1"/>
    <property type="molecule type" value="Genomic_DNA"/>
</dbReference>
<name>A0ABT0DW14_9SPHN</name>
<dbReference type="RefSeq" id="WP_247230945.1">
    <property type="nucleotide sequence ID" value="NZ_JALKHS010000006.1"/>
</dbReference>
<evidence type="ECO:0000256" key="8">
    <source>
        <dbReference type="ARBA" id="ARBA00023077"/>
    </source>
</evidence>
<evidence type="ECO:0000313" key="15">
    <source>
        <dbReference type="EMBL" id="MCK0531288.1"/>
    </source>
</evidence>
<keyword evidence="5 11" id="KW-0812">Transmembrane</keyword>
<evidence type="ECO:0000256" key="9">
    <source>
        <dbReference type="ARBA" id="ARBA00023136"/>
    </source>
</evidence>
<dbReference type="PANTHER" id="PTHR32552">
    <property type="entry name" value="FERRICHROME IRON RECEPTOR-RELATED"/>
    <property type="match status" value="1"/>
</dbReference>
<evidence type="ECO:0000313" key="16">
    <source>
        <dbReference type="Proteomes" id="UP001203512"/>
    </source>
</evidence>
<dbReference type="PANTHER" id="PTHR32552:SF81">
    <property type="entry name" value="TONB-DEPENDENT OUTER MEMBRANE RECEPTOR"/>
    <property type="match status" value="1"/>
</dbReference>
<keyword evidence="4" id="KW-0410">Iron transport</keyword>
<evidence type="ECO:0000259" key="13">
    <source>
        <dbReference type="Pfam" id="PF00593"/>
    </source>
</evidence>
<evidence type="ECO:0000256" key="4">
    <source>
        <dbReference type="ARBA" id="ARBA00022496"/>
    </source>
</evidence>
<keyword evidence="16" id="KW-1185">Reference proteome</keyword>
<protein>
    <submittedName>
        <fullName evidence="15">TonB-dependent receptor</fullName>
    </submittedName>
</protein>
<comment type="similarity">
    <text evidence="11 12">Belongs to the TonB-dependent receptor family.</text>
</comment>
<sequence>MMLGGAAIAQTSAEASAPPAVADDGSSDIVVTAQRREERAQDVPISITAFSSDRLQQQGIAQSQDLQGAVPSLTVGTSGQGSREAQSFTIRGQGATLQASPGVVVYLNEVPLPSPISVNQQGGPGNFVDLQSMQILNGPQGTLFGRNTTGGAVLLVPQKPTADFGGYAQAKIGSYDNREFEGAFNIPIVSDKVLLRVTGAYQDRDGFTHDVVWNKDRDDLHWYSGRFGLVLRPTETFENYTMAYGAYSSNNGTGQVNRSFNIEGLQLYGFCQEGPTIPDVIASCDVYRAAAAEAEERGPRKTAYSTDTYQKTKTWGITNTSALDLNDSLTLRNIISYQRFQTRFAVDNDASIFQQDEYDARRFPASGQVTLPGDETPVEYLPPAPTIPRDRFRTITEELQLQGKLLDGKLNFTVGGFLFDQRPTGSQGATVYGFCPAAFTGFCDSQRLTYAITTKSKALYGQATLDFGAFAPSLDGLKITGGYRYTWDTISGSAAYYTPLTLAPGSFSCSDGSVVTDPTECQFNARLKTGAPTWTAGIDYRVSPDLLLYGKISRGYKAGGINTNAVFENTRTFQPEKVTSYEGGFKSDFNIAGVGSLLNVSYYYLDYKNIQRAAPDVNGALLGAQILGAVARVQGVEVEGSIRPFRGVEIGGNFSYTDAKYNSYEYTTNLGAFDCNGNFIAPGGTVDLGCVPFTGVAPYTYSFHVSAEQPLANDLGTLAMFVSYSHTSSQHTAATALPGTEPGEELGGFGTLSLSIDWRKVANSNLDLGLYATNLTNNLYRIGNPNLYNTYLYHSTIYGEPRMYGVRARYTF</sequence>
<organism evidence="15 16">
    <name type="scientific">Sphingobium agri</name>
    <dbReference type="NCBI Taxonomy" id="2933566"/>
    <lineage>
        <taxon>Bacteria</taxon>
        <taxon>Pseudomonadati</taxon>
        <taxon>Pseudomonadota</taxon>
        <taxon>Alphaproteobacteria</taxon>
        <taxon>Sphingomonadales</taxon>
        <taxon>Sphingomonadaceae</taxon>
        <taxon>Sphingobium</taxon>
    </lineage>
</organism>
<evidence type="ECO:0000256" key="1">
    <source>
        <dbReference type="ARBA" id="ARBA00004571"/>
    </source>
</evidence>